<reference evidence="1" key="1">
    <citation type="submission" date="2020-05" db="EMBL/GenBank/DDBJ databases">
        <title>WGS assembly of Panicum virgatum.</title>
        <authorList>
            <person name="Lovell J.T."/>
            <person name="Jenkins J."/>
            <person name="Shu S."/>
            <person name="Juenger T.E."/>
            <person name="Schmutz J."/>
        </authorList>
    </citation>
    <scope>NUCLEOTIDE SEQUENCE</scope>
    <source>
        <strain evidence="1">AP13</strain>
    </source>
</reference>
<name>A0A8T0PAQ0_PANVG</name>
<protein>
    <submittedName>
        <fullName evidence="1">Uncharacterized protein</fullName>
    </submittedName>
</protein>
<proteinExistence type="predicted"/>
<evidence type="ECO:0000313" key="1">
    <source>
        <dbReference type="EMBL" id="KAG2557212.1"/>
    </source>
</evidence>
<dbReference type="EMBL" id="CM029052">
    <property type="protein sequence ID" value="KAG2557212.1"/>
    <property type="molecule type" value="Genomic_DNA"/>
</dbReference>
<comment type="caution">
    <text evidence="1">The sequence shown here is derived from an EMBL/GenBank/DDBJ whole genome shotgun (WGS) entry which is preliminary data.</text>
</comment>
<accession>A0A8T0PAQ0</accession>
<organism evidence="1 2">
    <name type="scientific">Panicum virgatum</name>
    <name type="common">Blackwell switchgrass</name>
    <dbReference type="NCBI Taxonomy" id="38727"/>
    <lineage>
        <taxon>Eukaryota</taxon>
        <taxon>Viridiplantae</taxon>
        <taxon>Streptophyta</taxon>
        <taxon>Embryophyta</taxon>
        <taxon>Tracheophyta</taxon>
        <taxon>Spermatophyta</taxon>
        <taxon>Magnoliopsida</taxon>
        <taxon>Liliopsida</taxon>
        <taxon>Poales</taxon>
        <taxon>Poaceae</taxon>
        <taxon>PACMAD clade</taxon>
        <taxon>Panicoideae</taxon>
        <taxon>Panicodae</taxon>
        <taxon>Paniceae</taxon>
        <taxon>Panicinae</taxon>
        <taxon>Panicum</taxon>
        <taxon>Panicum sect. Hiantes</taxon>
    </lineage>
</organism>
<dbReference type="AlphaFoldDB" id="A0A8T0PAQ0"/>
<gene>
    <name evidence="1" type="ORF">PVAP13_8NG088406</name>
</gene>
<sequence length="101" mass="12028">MRLDWETRMQRLIELHKILMLRYIEWILMHDYCQVKLPQTSFFIIPVRHYNSDVLSIILFRLELLLTLHNAMCNSQMCPKTSCPIIALTSALVFAFRKVAM</sequence>
<evidence type="ECO:0000313" key="2">
    <source>
        <dbReference type="Proteomes" id="UP000823388"/>
    </source>
</evidence>
<dbReference type="Proteomes" id="UP000823388">
    <property type="component" value="Chromosome 8N"/>
</dbReference>
<keyword evidence="2" id="KW-1185">Reference proteome</keyword>